<feature type="compositionally biased region" description="Polar residues" evidence="1">
    <location>
        <begin position="176"/>
        <end position="188"/>
    </location>
</feature>
<sequence length="229" mass="23497">MNPFFVRILVLLCAVCIAVTTVQAAEVSLEDDRLVVTGVDDSLGLGAFDVILTYGNDVTVDSTEGLSGFMVAANVKNDEGVAIVAGISTEGMTGTVPVATVKRSGTGIVDVTVRMLANTRGDPIPFTDPEFSGNTPTPHPSVSSSPTETTLPTAAVTPTLTAEPVREQDPSGVPAATQTTTVSDSPMTSGVTEVVEVAESIPLDTPKAGLPSVIAAISLLAVMILKRKS</sequence>
<evidence type="ECO:0000256" key="1">
    <source>
        <dbReference type="SAM" id="MobiDB-lite"/>
    </source>
</evidence>
<evidence type="ECO:0000313" key="3">
    <source>
        <dbReference type="Proteomes" id="UP001065682"/>
    </source>
</evidence>
<dbReference type="AlphaFoldDB" id="A0A9E4ZNN6"/>
<proteinExistence type="predicted"/>
<protein>
    <submittedName>
        <fullName evidence="2">Uncharacterized protein</fullName>
    </submittedName>
</protein>
<keyword evidence="3" id="KW-1185">Reference proteome</keyword>
<reference evidence="2" key="1">
    <citation type="submission" date="2019-06" db="EMBL/GenBank/DDBJ databases">
        <title>Methanoculleus strain from Tamsui River, Taipei, Taiwan.</title>
        <authorList>
            <person name="You Y.-T."/>
            <person name="Chen S.-C."/>
            <person name="Lai S.-J."/>
            <person name="Lee Y.-C."/>
            <person name="Lai M.-C."/>
        </authorList>
    </citation>
    <scope>NUCLEOTIDE SEQUENCE</scope>
    <source>
        <strain evidence="2">Afa-1</strain>
    </source>
</reference>
<evidence type="ECO:0000313" key="2">
    <source>
        <dbReference type="EMBL" id="MCT8337765.1"/>
    </source>
</evidence>
<feature type="region of interest" description="Disordered" evidence="1">
    <location>
        <begin position="121"/>
        <end position="188"/>
    </location>
</feature>
<name>A0A9E4ZNN6_9EURY</name>
<dbReference type="Proteomes" id="UP001065682">
    <property type="component" value="Unassembled WGS sequence"/>
</dbReference>
<comment type="caution">
    <text evidence="2">The sequence shown here is derived from an EMBL/GenBank/DDBJ whole genome shotgun (WGS) entry which is preliminary data.</text>
</comment>
<gene>
    <name evidence="2" type="ORF">FKB36_09790</name>
</gene>
<dbReference type="RefSeq" id="WP_261597876.1">
    <property type="nucleotide sequence ID" value="NZ_VHLL01000005.1"/>
</dbReference>
<feature type="compositionally biased region" description="Low complexity" evidence="1">
    <location>
        <begin position="140"/>
        <end position="163"/>
    </location>
</feature>
<accession>A0A9E4ZNN6</accession>
<organism evidence="2 3">
    <name type="scientific">Methanoculleus formosensis</name>
    <dbReference type="NCBI Taxonomy" id="2590886"/>
    <lineage>
        <taxon>Archaea</taxon>
        <taxon>Methanobacteriati</taxon>
        <taxon>Methanobacteriota</taxon>
        <taxon>Stenosarchaea group</taxon>
        <taxon>Methanomicrobia</taxon>
        <taxon>Methanomicrobiales</taxon>
        <taxon>Methanomicrobiaceae</taxon>
        <taxon>Methanoculleus</taxon>
    </lineage>
</organism>
<dbReference type="EMBL" id="VHLL01000005">
    <property type="protein sequence ID" value="MCT8337765.1"/>
    <property type="molecule type" value="Genomic_DNA"/>
</dbReference>